<keyword evidence="12" id="KW-0472">Membrane</keyword>
<evidence type="ECO:0000256" key="4">
    <source>
        <dbReference type="ARBA" id="ARBA00022679"/>
    </source>
</evidence>
<keyword evidence="9 11" id="KW-0460">Magnesium</keyword>
<sequence length="266" mass="28238">MEKTLWKHIQTVKNQSPLIHNITNYVVMNNTANALLAAGASPVMAHAKSEVKDMTGIAGALVINIGTLDEYWSEAMLIAAETAHSLNKPWVLDPVGAGATPYRDEILQKLLQYRPTVIRGNASEILALAQSHTAKTKGVDSTASSTDAVEAARKLVQHYESVVCISGETDVIIDNKQRLLYLKNGHAMMAKVTGLGCSASAIIGAFIAVIADKTEATAAAMALLGIAGALAAQQAAGPGSLQMQILDKLYNLEETEFDAQLKISRG</sequence>
<comment type="caution">
    <text evidence="13">The sequence shown here is derived from an EMBL/GenBank/DDBJ whole genome shotgun (WGS) entry which is preliminary data.</text>
</comment>
<keyword evidence="4 11" id="KW-0808">Transferase</keyword>
<feature type="binding site" evidence="11">
    <location>
        <position position="166"/>
    </location>
    <ligand>
        <name>ATP</name>
        <dbReference type="ChEBI" id="CHEBI:30616"/>
    </ligand>
</feature>
<dbReference type="GO" id="GO:0004417">
    <property type="term" value="F:hydroxyethylthiazole kinase activity"/>
    <property type="evidence" value="ECO:0007669"/>
    <property type="project" value="UniProtKB-EC"/>
</dbReference>
<evidence type="ECO:0000256" key="2">
    <source>
        <dbReference type="ARBA" id="ARBA00001946"/>
    </source>
</evidence>
<dbReference type="RefSeq" id="WP_228230272.1">
    <property type="nucleotide sequence ID" value="NZ_JAJGMW010000013.1"/>
</dbReference>
<organism evidence="13 14">
    <name type="scientific">Leeuwenhoekiella parthenopeia</name>
    <dbReference type="NCBI Taxonomy" id="2890320"/>
    <lineage>
        <taxon>Bacteria</taxon>
        <taxon>Pseudomonadati</taxon>
        <taxon>Bacteroidota</taxon>
        <taxon>Flavobacteriia</taxon>
        <taxon>Flavobacteriales</taxon>
        <taxon>Flavobacteriaceae</taxon>
        <taxon>Leeuwenhoekiella</taxon>
    </lineage>
</organism>
<dbReference type="InterPro" id="IPR000417">
    <property type="entry name" value="Hyethyz_kinase"/>
</dbReference>
<dbReference type="NCBIfam" id="TIGR00694">
    <property type="entry name" value="thiM"/>
    <property type="match status" value="1"/>
</dbReference>
<comment type="pathway">
    <text evidence="3 11">Cofactor biosynthesis; thiamine diphosphate biosynthesis; 4-methyl-5-(2-phosphoethyl)-thiazole from 5-(2-hydroxyethyl)-4-methylthiazole: step 1/1.</text>
</comment>
<keyword evidence="6 11" id="KW-0547">Nucleotide-binding</keyword>
<dbReference type="NCBIfam" id="NF006830">
    <property type="entry name" value="PRK09355.1"/>
    <property type="match status" value="1"/>
</dbReference>
<feature type="transmembrane region" description="Helical" evidence="12">
    <location>
        <begin position="188"/>
        <end position="210"/>
    </location>
</feature>
<dbReference type="EC" id="2.7.1.50" evidence="11"/>
<dbReference type="PRINTS" id="PR01099">
    <property type="entry name" value="HYETHTZKNASE"/>
</dbReference>
<feature type="binding site" evidence="11">
    <location>
        <position position="44"/>
    </location>
    <ligand>
        <name>substrate</name>
    </ligand>
</feature>
<dbReference type="EMBL" id="JAJGMW010000013">
    <property type="protein sequence ID" value="MCC4213204.1"/>
    <property type="molecule type" value="Genomic_DNA"/>
</dbReference>
<feature type="binding site" evidence="11">
    <location>
        <position position="119"/>
    </location>
    <ligand>
        <name>ATP</name>
        <dbReference type="ChEBI" id="CHEBI:30616"/>
    </ligand>
</feature>
<protein>
    <recommendedName>
        <fullName evidence="11">Hydroxyethylthiazole kinase</fullName>
        <ecNumber evidence="11">2.7.1.50</ecNumber>
    </recommendedName>
    <alternativeName>
        <fullName evidence="11">4-methyl-5-beta-hydroxyethylthiazole kinase</fullName>
        <shortName evidence="11">TH kinase</shortName>
        <shortName evidence="11">Thz kinase</shortName>
    </alternativeName>
</protein>
<comment type="function">
    <text evidence="11">Catalyzes the phosphorylation of the hydroxyl group of 4-methyl-5-beta-hydroxyethylthiazole (THZ).</text>
</comment>
<evidence type="ECO:0000256" key="6">
    <source>
        <dbReference type="ARBA" id="ARBA00022741"/>
    </source>
</evidence>
<comment type="cofactor">
    <cofactor evidence="2 11">
        <name>Mg(2+)</name>
        <dbReference type="ChEBI" id="CHEBI:18420"/>
    </cofactor>
</comment>
<dbReference type="HAMAP" id="MF_00228">
    <property type="entry name" value="Thz_kinase"/>
    <property type="match status" value="1"/>
</dbReference>
<reference evidence="13 14" key="1">
    <citation type="submission" date="2021-11" db="EMBL/GenBank/DDBJ databases">
        <title>Seasonal and diel survey of microbial diversity of the Tyrrhenian coast.</title>
        <authorList>
            <person name="Gattoni G."/>
            <person name="Corral P."/>
        </authorList>
    </citation>
    <scope>NUCLEOTIDE SEQUENCE [LARGE SCALE GENOMIC DNA]</scope>
    <source>
        <strain evidence="13 14">Mr9</strain>
    </source>
</reference>
<dbReference type="Pfam" id="PF02110">
    <property type="entry name" value="HK"/>
    <property type="match status" value="1"/>
</dbReference>
<gene>
    <name evidence="11 13" type="primary">thiM</name>
    <name evidence="13" type="ORF">LLW17_10775</name>
</gene>
<keyword evidence="7 11" id="KW-0418">Kinase</keyword>
<dbReference type="CDD" id="cd01170">
    <property type="entry name" value="THZ_kinase"/>
    <property type="match status" value="1"/>
</dbReference>
<evidence type="ECO:0000313" key="13">
    <source>
        <dbReference type="EMBL" id="MCC4213204.1"/>
    </source>
</evidence>
<accession>A0ABS8GTD7</accession>
<name>A0ABS8GTD7_9FLAO</name>
<comment type="similarity">
    <text evidence="11">Belongs to the Thz kinase family.</text>
</comment>
<evidence type="ECO:0000256" key="12">
    <source>
        <dbReference type="SAM" id="Phobius"/>
    </source>
</evidence>
<dbReference type="Proteomes" id="UP001197770">
    <property type="component" value="Unassembled WGS sequence"/>
</dbReference>
<evidence type="ECO:0000256" key="11">
    <source>
        <dbReference type="HAMAP-Rule" id="MF_00228"/>
    </source>
</evidence>
<evidence type="ECO:0000256" key="10">
    <source>
        <dbReference type="ARBA" id="ARBA00022977"/>
    </source>
</evidence>
<evidence type="ECO:0000256" key="3">
    <source>
        <dbReference type="ARBA" id="ARBA00004868"/>
    </source>
</evidence>
<evidence type="ECO:0000256" key="1">
    <source>
        <dbReference type="ARBA" id="ARBA00001771"/>
    </source>
</evidence>
<dbReference type="SUPFAM" id="SSF53613">
    <property type="entry name" value="Ribokinase-like"/>
    <property type="match status" value="1"/>
</dbReference>
<keyword evidence="10 11" id="KW-0784">Thiamine biosynthesis</keyword>
<dbReference type="PIRSF" id="PIRSF000513">
    <property type="entry name" value="Thz_kinase"/>
    <property type="match status" value="1"/>
</dbReference>
<comment type="catalytic activity">
    <reaction evidence="1 11">
        <text>5-(2-hydroxyethyl)-4-methylthiazole + ATP = 4-methyl-5-(2-phosphooxyethyl)-thiazole + ADP + H(+)</text>
        <dbReference type="Rhea" id="RHEA:24212"/>
        <dbReference type="ChEBI" id="CHEBI:15378"/>
        <dbReference type="ChEBI" id="CHEBI:17957"/>
        <dbReference type="ChEBI" id="CHEBI:30616"/>
        <dbReference type="ChEBI" id="CHEBI:58296"/>
        <dbReference type="ChEBI" id="CHEBI:456216"/>
        <dbReference type="EC" id="2.7.1.50"/>
    </reaction>
</comment>
<keyword evidence="14" id="KW-1185">Reference proteome</keyword>
<proteinExistence type="inferred from homology"/>
<keyword evidence="12" id="KW-1133">Transmembrane helix</keyword>
<dbReference type="Gene3D" id="3.40.1190.20">
    <property type="match status" value="1"/>
</dbReference>
<keyword evidence="5 11" id="KW-0479">Metal-binding</keyword>
<keyword evidence="8 11" id="KW-0067">ATP-binding</keyword>
<keyword evidence="12" id="KW-0812">Transmembrane</keyword>
<evidence type="ECO:0000313" key="14">
    <source>
        <dbReference type="Proteomes" id="UP001197770"/>
    </source>
</evidence>
<feature type="binding site" evidence="11">
    <location>
        <position position="194"/>
    </location>
    <ligand>
        <name>substrate</name>
    </ligand>
</feature>
<evidence type="ECO:0000256" key="8">
    <source>
        <dbReference type="ARBA" id="ARBA00022840"/>
    </source>
</evidence>
<evidence type="ECO:0000256" key="5">
    <source>
        <dbReference type="ARBA" id="ARBA00022723"/>
    </source>
</evidence>
<evidence type="ECO:0000256" key="9">
    <source>
        <dbReference type="ARBA" id="ARBA00022842"/>
    </source>
</evidence>
<evidence type="ECO:0000256" key="7">
    <source>
        <dbReference type="ARBA" id="ARBA00022777"/>
    </source>
</evidence>
<dbReference type="InterPro" id="IPR029056">
    <property type="entry name" value="Ribokinase-like"/>
</dbReference>